<organism evidence="6 7">
    <name type="scientific">Methylocapsa polymorpha</name>
    <dbReference type="NCBI Taxonomy" id="3080828"/>
    <lineage>
        <taxon>Bacteria</taxon>
        <taxon>Pseudomonadati</taxon>
        <taxon>Pseudomonadota</taxon>
        <taxon>Alphaproteobacteria</taxon>
        <taxon>Hyphomicrobiales</taxon>
        <taxon>Beijerinckiaceae</taxon>
        <taxon>Methylocapsa</taxon>
    </lineage>
</organism>
<dbReference type="EMBL" id="CP136862">
    <property type="protein sequence ID" value="WOJ89402.1"/>
    <property type="molecule type" value="Genomic_DNA"/>
</dbReference>
<dbReference type="PANTHER" id="PTHR34183">
    <property type="entry name" value="ENDOLYTIC PEPTIDOGLYCAN TRANSGLYCOSYLASE RLPA"/>
    <property type="match status" value="1"/>
</dbReference>
<protein>
    <recommendedName>
        <fullName evidence="3">Endolytic peptidoglycan transglycosylase RlpA</fullName>
        <ecNumber evidence="3">4.2.2.-</ecNumber>
    </recommendedName>
</protein>
<accession>A0ABZ0HRK0</accession>
<proteinExistence type="inferred from homology"/>
<evidence type="ECO:0000256" key="4">
    <source>
        <dbReference type="RuleBase" id="RU003495"/>
    </source>
</evidence>
<dbReference type="InterPro" id="IPR009009">
    <property type="entry name" value="RlpA-like_DPBB"/>
</dbReference>
<evidence type="ECO:0000256" key="3">
    <source>
        <dbReference type="HAMAP-Rule" id="MF_02071"/>
    </source>
</evidence>
<dbReference type="InterPro" id="IPR034718">
    <property type="entry name" value="RlpA"/>
</dbReference>
<keyword evidence="2 3" id="KW-0961">Cell wall biogenesis/degradation</keyword>
<dbReference type="HAMAP" id="MF_02071">
    <property type="entry name" value="RlpA"/>
    <property type="match status" value="1"/>
</dbReference>
<dbReference type="Pfam" id="PF03330">
    <property type="entry name" value="DPBB_1"/>
    <property type="match status" value="1"/>
</dbReference>
<keyword evidence="1 3" id="KW-0456">Lyase</keyword>
<sequence>MRAKRLWRLSSDRLAAILSSPVEFGPFRIALGAPRSLLVVGLAGSASFSLGGCAQQPPVQRVAHSKEYFPSSVYGQASPRVVAYGEPVPRGGGTYMVGKPYSVAGHTYYPSAKQYAAVGMASWYGDAFHGRRTANGEVYDIDSISAAHPTMPLPSYARVTNLRNHYSMIVRVNDRGPFDSSRIMDVSRKTAEVLDFRGSGTARVKVEYIGPAGLEGSDDTKLVATLRSDGPATLDGRTGQGRMMLAESAPLRTALAEPARDESLVRGGVEAAALTPVPTPVSRPFAEAAAPLPPARPFDLGTMPGAGVPIAVRTRQANLR</sequence>
<dbReference type="EC" id="4.2.2.-" evidence="3"/>
<dbReference type="InterPro" id="IPR012997">
    <property type="entry name" value="RplA"/>
</dbReference>
<dbReference type="RefSeq" id="WP_407338841.1">
    <property type="nucleotide sequence ID" value="NZ_CP136862.1"/>
</dbReference>
<evidence type="ECO:0000256" key="1">
    <source>
        <dbReference type="ARBA" id="ARBA00023239"/>
    </source>
</evidence>
<keyword evidence="7" id="KW-1185">Reference proteome</keyword>
<evidence type="ECO:0000259" key="5">
    <source>
        <dbReference type="Pfam" id="PF03330"/>
    </source>
</evidence>
<dbReference type="NCBIfam" id="TIGR00413">
    <property type="entry name" value="rlpA"/>
    <property type="match status" value="1"/>
</dbReference>
<name>A0ABZ0HRK0_9HYPH</name>
<dbReference type="InterPro" id="IPR036908">
    <property type="entry name" value="RlpA-like_sf"/>
</dbReference>
<evidence type="ECO:0000256" key="2">
    <source>
        <dbReference type="ARBA" id="ARBA00023316"/>
    </source>
</evidence>
<comment type="similarity">
    <text evidence="3 4">Belongs to the RlpA family.</text>
</comment>
<evidence type="ECO:0000313" key="7">
    <source>
        <dbReference type="Proteomes" id="UP001626536"/>
    </source>
</evidence>
<feature type="domain" description="RlpA-like protein double-psi beta-barrel" evidence="5">
    <location>
        <begin position="117"/>
        <end position="206"/>
    </location>
</feature>
<evidence type="ECO:0000313" key="6">
    <source>
        <dbReference type="EMBL" id="WOJ89402.1"/>
    </source>
</evidence>
<comment type="function">
    <text evidence="3">Lytic transglycosylase with a strong preference for naked glycan strands that lack stem peptides.</text>
</comment>
<reference evidence="6 7" key="1">
    <citation type="submission" date="2023-10" db="EMBL/GenBank/DDBJ databases">
        <title>Novel methanotroph of the genus Methylocapsa from a subarctic wetland.</title>
        <authorList>
            <person name="Belova S.E."/>
            <person name="Oshkin I.Y."/>
            <person name="Miroshnikov K."/>
            <person name="Dedysh S.N."/>
        </authorList>
    </citation>
    <scope>NUCLEOTIDE SEQUENCE [LARGE SCALE GENOMIC DNA]</scope>
    <source>
        <strain evidence="6 7">RX1</strain>
    </source>
</reference>
<dbReference type="CDD" id="cd22268">
    <property type="entry name" value="DPBB_RlpA-like"/>
    <property type="match status" value="1"/>
</dbReference>
<dbReference type="PANTHER" id="PTHR34183:SF1">
    <property type="entry name" value="ENDOLYTIC PEPTIDOGLYCAN TRANSGLYCOSYLASE RLPA"/>
    <property type="match status" value="1"/>
</dbReference>
<dbReference type="Proteomes" id="UP001626536">
    <property type="component" value="Chromosome"/>
</dbReference>
<dbReference type="SUPFAM" id="SSF50685">
    <property type="entry name" value="Barwin-like endoglucanases"/>
    <property type="match status" value="1"/>
</dbReference>
<dbReference type="Gene3D" id="2.40.40.10">
    <property type="entry name" value="RlpA-like domain"/>
    <property type="match status" value="1"/>
</dbReference>
<gene>
    <name evidence="3" type="primary">rlpA</name>
    <name evidence="6" type="ORF">RZS28_16640</name>
</gene>